<dbReference type="Proteomes" id="UP000310673">
    <property type="component" value="Chromosome"/>
</dbReference>
<proteinExistence type="predicted"/>
<evidence type="ECO:0000313" key="2">
    <source>
        <dbReference type="Proteomes" id="UP000310673"/>
    </source>
</evidence>
<dbReference type="Gene3D" id="1.10.3230.30">
    <property type="entry name" value="Phage gp6-like head-tail connector protein"/>
    <property type="match status" value="1"/>
</dbReference>
<reference evidence="1 2" key="1">
    <citation type="submission" date="2019-05" db="EMBL/GenBank/DDBJ databases">
        <title>Genome Sequence of Lactobacillus futsaii Y97, a Potential Probiotic Strain Isolated from the Futsai of Taiwan.</title>
        <authorList>
            <person name="Du X."/>
        </authorList>
    </citation>
    <scope>NUCLEOTIDE SEQUENCE [LARGE SCALE GENOMIC DNA]</scope>
    <source>
        <strain evidence="1 2">Y97</strain>
    </source>
</reference>
<gene>
    <name evidence="1" type="ORF">FG051_07805</name>
</gene>
<sequence>MVTLQDVKNSLRVTHALDNTLLQNYIDTAQDYIMSAVNHNVPVYRFI</sequence>
<dbReference type="InterPro" id="IPR006450">
    <property type="entry name" value="Phage_HK97_gp6-like"/>
</dbReference>
<dbReference type="NCBIfam" id="TIGR01560">
    <property type="entry name" value="put_DNA_pack"/>
    <property type="match status" value="1"/>
</dbReference>
<accession>A0A5B7T3N9</accession>
<dbReference type="InterPro" id="IPR021146">
    <property type="entry name" value="Phage_gp6-like_head-tail"/>
</dbReference>
<name>A0A5B7T3N9_9LACO</name>
<organism evidence="1 2">
    <name type="scientific">Companilactobacillus futsaii</name>
    <dbReference type="NCBI Taxonomy" id="938155"/>
    <lineage>
        <taxon>Bacteria</taxon>
        <taxon>Bacillati</taxon>
        <taxon>Bacillota</taxon>
        <taxon>Bacilli</taxon>
        <taxon>Lactobacillales</taxon>
        <taxon>Lactobacillaceae</taxon>
        <taxon>Companilactobacillus</taxon>
    </lineage>
</organism>
<dbReference type="KEGG" id="lft:FG051_07805"/>
<dbReference type="AlphaFoldDB" id="A0A5B7T3N9"/>
<dbReference type="CDD" id="cd08054">
    <property type="entry name" value="gp6"/>
    <property type="match status" value="1"/>
</dbReference>
<evidence type="ECO:0000313" key="1">
    <source>
        <dbReference type="EMBL" id="QCX25024.1"/>
    </source>
</evidence>
<dbReference type="EMBL" id="CP040736">
    <property type="protein sequence ID" value="QCX25024.1"/>
    <property type="molecule type" value="Genomic_DNA"/>
</dbReference>
<protein>
    <submittedName>
        <fullName evidence="1">Phage head-tail connector protein</fullName>
    </submittedName>
</protein>
<dbReference type="RefSeq" id="WP_083484530.1">
    <property type="nucleotide sequence ID" value="NZ_CP040736.1"/>
</dbReference>
<dbReference type="Pfam" id="PF05135">
    <property type="entry name" value="Phage_connect_1"/>
    <property type="match status" value="1"/>
</dbReference>